<evidence type="ECO:0000313" key="7">
    <source>
        <dbReference type="Proteomes" id="UP001234989"/>
    </source>
</evidence>
<evidence type="ECO:0000313" key="6">
    <source>
        <dbReference type="EMBL" id="WMV11143.1"/>
    </source>
</evidence>
<keyword evidence="4 5" id="KW-0472">Membrane</keyword>
<comment type="subcellular location">
    <subcellularLocation>
        <location evidence="1">Membrane</location>
        <topology evidence="1">Multi-pass membrane protein</topology>
    </subcellularLocation>
</comment>
<feature type="transmembrane region" description="Helical" evidence="5">
    <location>
        <begin position="118"/>
        <end position="140"/>
    </location>
</feature>
<evidence type="ECO:0000256" key="1">
    <source>
        <dbReference type="ARBA" id="ARBA00004141"/>
    </source>
</evidence>
<name>A0AAF0PU86_SOLVR</name>
<keyword evidence="7" id="KW-1185">Reference proteome</keyword>
<dbReference type="PANTHER" id="PTHR23291">
    <property type="entry name" value="BAX INHIBITOR-RELATED"/>
    <property type="match status" value="1"/>
</dbReference>
<gene>
    <name evidence="6" type="ORF">MTR67_004528</name>
</gene>
<dbReference type="InterPro" id="IPR006214">
    <property type="entry name" value="Bax_inhibitor_1-related"/>
</dbReference>
<feature type="transmembrane region" description="Helical" evidence="5">
    <location>
        <begin position="175"/>
        <end position="195"/>
    </location>
</feature>
<keyword evidence="3 5" id="KW-1133">Transmembrane helix</keyword>
<evidence type="ECO:0000256" key="2">
    <source>
        <dbReference type="ARBA" id="ARBA00022692"/>
    </source>
</evidence>
<dbReference type="Proteomes" id="UP001234989">
    <property type="component" value="Chromosome 1"/>
</dbReference>
<feature type="transmembrane region" description="Helical" evidence="5">
    <location>
        <begin position="152"/>
        <end position="169"/>
    </location>
</feature>
<dbReference type="EMBL" id="CP133612">
    <property type="protein sequence ID" value="WMV11143.1"/>
    <property type="molecule type" value="Genomic_DNA"/>
</dbReference>
<organism evidence="6 7">
    <name type="scientific">Solanum verrucosum</name>
    <dbReference type="NCBI Taxonomy" id="315347"/>
    <lineage>
        <taxon>Eukaryota</taxon>
        <taxon>Viridiplantae</taxon>
        <taxon>Streptophyta</taxon>
        <taxon>Embryophyta</taxon>
        <taxon>Tracheophyta</taxon>
        <taxon>Spermatophyta</taxon>
        <taxon>Magnoliopsida</taxon>
        <taxon>eudicotyledons</taxon>
        <taxon>Gunneridae</taxon>
        <taxon>Pentapetalae</taxon>
        <taxon>asterids</taxon>
        <taxon>lamiids</taxon>
        <taxon>Solanales</taxon>
        <taxon>Solanaceae</taxon>
        <taxon>Solanoideae</taxon>
        <taxon>Solaneae</taxon>
        <taxon>Solanum</taxon>
    </lineage>
</organism>
<protein>
    <recommendedName>
        <fullName evidence="8">Bax inhibitor 1-like</fullName>
    </recommendedName>
</protein>
<sequence length="244" mass="27795">MKFSVMKNAVKASFKRNWTRQDLMNSGKISMHAYRSLKRVYLTFFCAMLSFTFGSFLHWIWEAGGPVTVISSVASLLWLYITAPWRVRKRVLLLLYAVFNLGASFGLIIQHLTEMEQALAFGLLVGSTIGIGTFWFVALITRERGEIYKGTLLYSGAIIFSGVCVYALDILDSHIAHWMLVVYTLHALFMGYLVVYSQEILYDARFGDIDFVNCTFTVFLHLPAIVVHAVRLCLGAEIQQHRRN</sequence>
<feature type="transmembrane region" description="Helical" evidence="5">
    <location>
        <begin position="40"/>
        <end position="61"/>
    </location>
</feature>
<feature type="transmembrane region" description="Helical" evidence="5">
    <location>
        <begin position="67"/>
        <end position="85"/>
    </location>
</feature>
<evidence type="ECO:0000256" key="4">
    <source>
        <dbReference type="ARBA" id="ARBA00023136"/>
    </source>
</evidence>
<keyword evidence="2 5" id="KW-0812">Transmembrane</keyword>
<evidence type="ECO:0000256" key="3">
    <source>
        <dbReference type="ARBA" id="ARBA00022989"/>
    </source>
</evidence>
<dbReference type="GO" id="GO:0016020">
    <property type="term" value="C:membrane"/>
    <property type="evidence" value="ECO:0007669"/>
    <property type="project" value="UniProtKB-SubCell"/>
</dbReference>
<dbReference type="AlphaFoldDB" id="A0AAF0PU86"/>
<accession>A0AAF0PU86</accession>
<dbReference type="PANTHER" id="PTHR23291:SF93">
    <property type="entry name" value="BAX INHIBITOR 1-LIKE"/>
    <property type="match status" value="1"/>
</dbReference>
<proteinExistence type="inferred from homology"/>
<evidence type="ECO:0008006" key="8">
    <source>
        <dbReference type="Google" id="ProtNLM"/>
    </source>
</evidence>
<evidence type="ECO:0000256" key="5">
    <source>
        <dbReference type="RuleBase" id="RU004379"/>
    </source>
</evidence>
<comment type="similarity">
    <text evidence="5">Belongs to the BI1 family.</text>
</comment>
<reference evidence="6" key="1">
    <citation type="submission" date="2023-08" db="EMBL/GenBank/DDBJ databases">
        <title>A de novo genome assembly of Solanum verrucosum Schlechtendal, a Mexican diploid species geographically isolated from the other diploid A-genome species in potato relatives.</title>
        <authorList>
            <person name="Hosaka K."/>
        </authorList>
    </citation>
    <scope>NUCLEOTIDE SEQUENCE</scope>
    <source>
        <tissue evidence="6">Young leaves</tissue>
    </source>
</reference>
<feature type="transmembrane region" description="Helical" evidence="5">
    <location>
        <begin position="92"/>
        <end position="112"/>
    </location>
</feature>